<dbReference type="PANTHER" id="PTHR47219">
    <property type="entry name" value="RAB GTPASE-ACTIVATING PROTEIN 1-LIKE"/>
    <property type="match status" value="1"/>
</dbReference>
<comment type="caution">
    <text evidence="3">The sequence shown here is derived from an EMBL/GenBank/DDBJ whole genome shotgun (WGS) entry which is preliminary data.</text>
</comment>
<feature type="region of interest" description="Disordered" evidence="1">
    <location>
        <begin position="139"/>
        <end position="158"/>
    </location>
</feature>
<protein>
    <recommendedName>
        <fullName evidence="2">Rab-GAP TBC domain-containing protein</fullName>
    </recommendedName>
</protein>
<feature type="domain" description="Rab-GAP TBC" evidence="2">
    <location>
        <begin position="222"/>
        <end position="427"/>
    </location>
</feature>
<dbReference type="CDD" id="cd22265">
    <property type="entry name" value="UDM1_RNF168"/>
    <property type="match status" value="1"/>
</dbReference>
<dbReference type="GO" id="GO:0031267">
    <property type="term" value="F:small GTPase binding"/>
    <property type="evidence" value="ECO:0007669"/>
    <property type="project" value="TreeGrafter"/>
</dbReference>
<feature type="region of interest" description="Disordered" evidence="1">
    <location>
        <begin position="69"/>
        <end position="123"/>
    </location>
</feature>
<dbReference type="Gene3D" id="1.10.10.750">
    <property type="entry name" value="Ypt/Rab-GAP domain of gyp1p, domain 1"/>
    <property type="match status" value="1"/>
</dbReference>
<dbReference type="PROSITE" id="PS50086">
    <property type="entry name" value="TBC_RABGAP"/>
    <property type="match status" value="1"/>
</dbReference>
<dbReference type="FunFam" id="1.10.10.750:FF:000005">
    <property type="entry name" value="TBC1 domain family member 14"/>
    <property type="match status" value="1"/>
</dbReference>
<evidence type="ECO:0000256" key="1">
    <source>
        <dbReference type="SAM" id="MobiDB-lite"/>
    </source>
</evidence>
<dbReference type="Proteomes" id="UP001233999">
    <property type="component" value="Unassembled WGS sequence"/>
</dbReference>
<dbReference type="GO" id="GO:0031410">
    <property type="term" value="C:cytoplasmic vesicle"/>
    <property type="evidence" value="ECO:0007669"/>
    <property type="project" value="UniProtKB-ARBA"/>
</dbReference>
<sequence>PRLYQIPLLRVYRKHDRSLQDTSAGHIMIYVCTDIMEDASRNTVSICPVRRIFFIFDFRNVFAWKSSRDAQNTSSNNGGTAPGWKLFGRLASKPPEQEPTTDLESGRLPESPASIRSTGSGSKRYEDIVASSSALILHNRPSNLPAKSQDEEQKHRQEYEQMVEAARKKELKEAKQRKKQLQRQLKVEEQLANAARIWNNEILPKWDLMKSSRKARDLWWQGIPPAVRGKVWKLAIGNDLNVTHQLYNICLSRAQERLKEVGDTETPQSGDNVDKEASMELIQLDIARTFPHLCIFQRGGPYYDILHCLLGAYVCYRPDVGYVQGMSFIAAVLILNLEAPDAFICFANLLNRPCHMAFFCLNQNLMNAYYAAYNDFFRENLPRLYCHFTESLLSADLYLLDWLYTVFAKAMPLDVACRVWDVFLRDGEEFLFKAALGVLHLNQEVLLKLDFIHGAQFLTKLPDDLAADQLFKSIESIHMNVGKQKFAEVLHTTST</sequence>
<gene>
    <name evidence="3" type="ORF">L9F63_015704</name>
</gene>
<name>A0AAD8EJM3_DIPPU</name>
<proteinExistence type="predicted"/>
<feature type="compositionally biased region" description="Basic and acidic residues" evidence="1">
    <location>
        <begin position="148"/>
        <end position="158"/>
    </location>
</feature>
<reference evidence="3" key="1">
    <citation type="journal article" date="2023" name="IScience">
        <title>Live-bearing cockroach genome reveals convergent evolutionary mechanisms linked to viviparity in insects and beyond.</title>
        <authorList>
            <person name="Fouks B."/>
            <person name="Harrison M.C."/>
            <person name="Mikhailova A.A."/>
            <person name="Marchal E."/>
            <person name="English S."/>
            <person name="Carruthers M."/>
            <person name="Jennings E.C."/>
            <person name="Chiamaka E.L."/>
            <person name="Frigard R.A."/>
            <person name="Pippel M."/>
            <person name="Attardo G.M."/>
            <person name="Benoit J.B."/>
            <person name="Bornberg-Bauer E."/>
            <person name="Tobe S.S."/>
        </authorList>
    </citation>
    <scope>NUCLEOTIDE SEQUENCE</scope>
    <source>
        <strain evidence="3">Stay&amp;Tobe</strain>
    </source>
</reference>
<dbReference type="GO" id="GO:0005096">
    <property type="term" value="F:GTPase activator activity"/>
    <property type="evidence" value="ECO:0007669"/>
    <property type="project" value="TreeGrafter"/>
</dbReference>
<feature type="compositionally biased region" description="Polar residues" evidence="1">
    <location>
        <begin position="69"/>
        <end position="79"/>
    </location>
</feature>
<dbReference type="Pfam" id="PF00566">
    <property type="entry name" value="RabGAP-TBC"/>
    <property type="match status" value="1"/>
</dbReference>
<feature type="non-terminal residue" evidence="3">
    <location>
        <position position="495"/>
    </location>
</feature>
<dbReference type="Gene3D" id="1.10.472.80">
    <property type="entry name" value="Ypt/Rab-GAP domain of gyp1p, domain 3"/>
    <property type="match status" value="1"/>
</dbReference>
<dbReference type="InterPro" id="IPR000195">
    <property type="entry name" value="Rab-GAP-TBC_dom"/>
</dbReference>
<dbReference type="SMART" id="SM00164">
    <property type="entry name" value="TBC"/>
    <property type="match status" value="1"/>
</dbReference>
<dbReference type="FunFam" id="1.10.8.270:FF:000008">
    <property type="entry name" value="Putative TBC1 domain family member 14"/>
    <property type="match status" value="1"/>
</dbReference>
<dbReference type="EMBL" id="JASPKZ010003822">
    <property type="protein sequence ID" value="KAJ9592631.1"/>
    <property type="molecule type" value="Genomic_DNA"/>
</dbReference>
<dbReference type="InterPro" id="IPR035969">
    <property type="entry name" value="Rab-GAP_TBC_sf"/>
</dbReference>
<organism evidence="3 4">
    <name type="scientific">Diploptera punctata</name>
    <name type="common">Pacific beetle cockroach</name>
    <dbReference type="NCBI Taxonomy" id="6984"/>
    <lineage>
        <taxon>Eukaryota</taxon>
        <taxon>Metazoa</taxon>
        <taxon>Ecdysozoa</taxon>
        <taxon>Arthropoda</taxon>
        <taxon>Hexapoda</taxon>
        <taxon>Insecta</taxon>
        <taxon>Pterygota</taxon>
        <taxon>Neoptera</taxon>
        <taxon>Polyneoptera</taxon>
        <taxon>Dictyoptera</taxon>
        <taxon>Blattodea</taxon>
        <taxon>Blaberoidea</taxon>
        <taxon>Blaberidae</taxon>
        <taxon>Diplopterinae</taxon>
        <taxon>Diploptera</taxon>
    </lineage>
</organism>
<evidence type="ECO:0000259" key="2">
    <source>
        <dbReference type="PROSITE" id="PS50086"/>
    </source>
</evidence>
<dbReference type="AlphaFoldDB" id="A0AAD8EJM3"/>
<evidence type="ECO:0000313" key="4">
    <source>
        <dbReference type="Proteomes" id="UP001233999"/>
    </source>
</evidence>
<dbReference type="PANTHER" id="PTHR47219:SF15">
    <property type="entry name" value="TBC1 DOMAIN FAMILY MEMBER 12 ISOFORM X1"/>
    <property type="match status" value="1"/>
</dbReference>
<keyword evidence="4" id="KW-1185">Reference proteome</keyword>
<dbReference type="FunFam" id="1.10.472.80:FF:000006">
    <property type="entry name" value="TBC1 domain family member 14"/>
    <property type="match status" value="1"/>
</dbReference>
<dbReference type="InterPro" id="IPR050302">
    <property type="entry name" value="Rab_GAP_TBC_domain"/>
</dbReference>
<dbReference type="Gene3D" id="1.10.8.270">
    <property type="entry name" value="putative rabgap domain of human tbc1 domain family member 14 like domains"/>
    <property type="match status" value="1"/>
</dbReference>
<accession>A0AAD8EJM3</accession>
<dbReference type="GO" id="GO:0016192">
    <property type="term" value="P:vesicle-mediated transport"/>
    <property type="evidence" value="ECO:0007669"/>
    <property type="project" value="UniProtKB-ARBA"/>
</dbReference>
<reference evidence="3" key="2">
    <citation type="submission" date="2023-05" db="EMBL/GenBank/DDBJ databases">
        <authorList>
            <person name="Fouks B."/>
        </authorList>
    </citation>
    <scope>NUCLEOTIDE SEQUENCE</scope>
    <source>
        <strain evidence="3">Stay&amp;Tobe</strain>
        <tissue evidence="3">Testes</tissue>
    </source>
</reference>
<dbReference type="GO" id="GO:0005773">
    <property type="term" value="C:vacuole"/>
    <property type="evidence" value="ECO:0007669"/>
    <property type="project" value="UniProtKB-ARBA"/>
</dbReference>
<evidence type="ECO:0000313" key="3">
    <source>
        <dbReference type="EMBL" id="KAJ9592631.1"/>
    </source>
</evidence>
<dbReference type="SUPFAM" id="SSF47923">
    <property type="entry name" value="Ypt/Rab-GAP domain of gyp1p"/>
    <property type="match status" value="2"/>
</dbReference>